<name>A0ABR6YYG7_9FIRM</name>
<organism evidence="3 4">
    <name type="scientific">Acetobacterium malicum</name>
    <dbReference type="NCBI Taxonomy" id="52692"/>
    <lineage>
        <taxon>Bacteria</taxon>
        <taxon>Bacillati</taxon>
        <taxon>Bacillota</taxon>
        <taxon>Clostridia</taxon>
        <taxon>Eubacteriales</taxon>
        <taxon>Eubacteriaceae</taxon>
        <taxon>Acetobacterium</taxon>
    </lineage>
</organism>
<dbReference type="Gene3D" id="2.160.20.120">
    <property type="match status" value="1"/>
</dbReference>
<reference evidence="3 4" key="1">
    <citation type="journal article" date="2020" name="mSystems">
        <title>Defining Genomic and Predicted Metabolic Features of the Acetobacterium Genus.</title>
        <authorList>
            <person name="Ross D.E."/>
            <person name="Marshall C.W."/>
            <person name="Gulliver D."/>
            <person name="May H.D."/>
            <person name="Norman R.S."/>
        </authorList>
    </citation>
    <scope>NUCLEOTIDE SEQUENCE [LARGE SCALE GENOMIC DNA]</scope>
    <source>
        <strain evidence="3 4">DSM 4132</strain>
    </source>
</reference>
<dbReference type="InterPro" id="IPR025164">
    <property type="entry name" value="Toastrack_DUF4097"/>
</dbReference>
<accession>A0ABR6YYG7</accession>
<evidence type="ECO:0000313" key="4">
    <source>
        <dbReference type="Proteomes" id="UP000622405"/>
    </source>
</evidence>
<comment type="caution">
    <text evidence="3">The sequence shown here is derived from an EMBL/GenBank/DDBJ whole genome shotgun (WGS) entry which is preliminary data.</text>
</comment>
<keyword evidence="1" id="KW-1133">Transmembrane helix</keyword>
<keyword evidence="1" id="KW-0472">Membrane</keyword>
<protein>
    <submittedName>
        <fullName evidence="3">DUF4097 family beta strand repeat protein</fullName>
    </submittedName>
</protein>
<sequence>MQSNKKIIMLVAGGLIILGFVIALLAFALAGFNWNSFNTSLPDEETSYSYDLASVSSLTVSELDADVLIVGTDEDKIKITCFENKKDAYTIQLQANGNLNIKRSLYKHWYEYIGFNISNQKRTLTVSVPKNFAGEMEAATMSGNLDLTNFDGLAAINTSTASGQITLKNVTTNNHLNASTLSGNFDLDNLRTDKDIEIGTSSGEIQFNDGKIAGNMSISSLSSNIDLVDTSINGDVSIGNSSGNVNLNKLAANNLSITTLSGNVRGSILGDPGNYTITADSLSGTIDIPRSGNGKNTFDISTSSGNIDIEFTAAN</sequence>
<evidence type="ECO:0000313" key="3">
    <source>
        <dbReference type="EMBL" id="MBC3900237.1"/>
    </source>
</evidence>
<keyword evidence="1" id="KW-0812">Transmembrane</keyword>
<dbReference type="Proteomes" id="UP000622405">
    <property type="component" value="Unassembled WGS sequence"/>
</dbReference>
<dbReference type="Pfam" id="PF13349">
    <property type="entry name" value="DUF4097"/>
    <property type="match status" value="1"/>
</dbReference>
<proteinExistence type="predicted"/>
<dbReference type="EMBL" id="WJBE01000009">
    <property type="protein sequence ID" value="MBC3900237.1"/>
    <property type="molecule type" value="Genomic_DNA"/>
</dbReference>
<keyword evidence="4" id="KW-1185">Reference proteome</keyword>
<feature type="domain" description="DUF4097" evidence="2">
    <location>
        <begin position="57"/>
        <end position="310"/>
    </location>
</feature>
<dbReference type="RefSeq" id="WP_186894504.1">
    <property type="nucleotide sequence ID" value="NZ_WJBE01000009.1"/>
</dbReference>
<feature type="transmembrane region" description="Helical" evidence="1">
    <location>
        <begin position="7"/>
        <end position="32"/>
    </location>
</feature>
<evidence type="ECO:0000259" key="2">
    <source>
        <dbReference type="Pfam" id="PF13349"/>
    </source>
</evidence>
<gene>
    <name evidence="3" type="ORF">GH811_11470</name>
</gene>
<evidence type="ECO:0000256" key="1">
    <source>
        <dbReference type="SAM" id="Phobius"/>
    </source>
</evidence>